<dbReference type="Gene3D" id="1.20.930.10">
    <property type="entry name" value="Conserved domain common to transcription factors TFIIS, elongin A, CRSP70"/>
    <property type="match status" value="1"/>
</dbReference>
<protein>
    <submittedName>
        <fullName evidence="1">Transcription elongation factor TFIIS-like</fullName>
    </submittedName>
</protein>
<dbReference type="EMBL" id="CACTIH010007277">
    <property type="protein sequence ID" value="CAA3007538.1"/>
    <property type="molecule type" value="Genomic_DNA"/>
</dbReference>
<comment type="caution">
    <text evidence="1">The sequence shown here is derived from an EMBL/GenBank/DDBJ whole genome shotgun (WGS) entry which is preliminary data.</text>
</comment>
<dbReference type="Gramene" id="OE9A093933T1">
    <property type="protein sequence ID" value="OE9A093933C1"/>
    <property type="gene ID" value="OE9A093933"/>
</dbReference>
<sequence>MFPGSSFASDRSRVMEKELNELFEAVKKAADAAENSPGEEARCLDALEQLNKFPISYHLLISTQMANPHTTEIFSSSISTARSSRIELHRRFSPDYLRRSGN</sequence>
<proteinExistence type="predicted"/>
<evidence type="ECO:0000313" key="2">
    <source>
        <dbReference type="Proteomes" id="UP000594638"/>
    </source>
</evidence>
<keyword evidence="2" id="KW-1185">Reference proteome</keyword>
<name>A0A8S0TNH6_OLEEU</name>
<keyword evidence="1" id="KW-0251">Elongation factor</keyword>
<accession>A0A8S0TNH6</accession>
<dbReference type="Proteomes" id="UP000594638">
    <property type="component" value="Unassembled WGS sequence"/>
</dbReference>
<dbReference type="SUPFAM" id="SSF47676">
    <property type="entry name" value="Conserved domain common to transcription factors TFIIS, elongin A, CRSP70"/>
    <property type="match status" value="1"/>
</dbReference>
<dbReference type="OrthoDB" id="44867at2759"/>
<dbReference type="InterPro" id="IPR035441">
    <property type="entry name" value="TFIIS/LEDGF_dom_sf"/>
</dbReference>
<reference evidence="1 2" key="1">
    <citation type="submission" date="2019-12" db="EMBL/GenBank/DDBJ databases">
        <authorList>
            <person name="Alioto T."/>
            <person name="Alioto T."/>
            <person name="Gomez Garrido J."/>
        </authorList>
    </citation>
    <scope>NUCLEOTIDE SEQUENCE [LARGE SCALE GENOMIC DNA]</scope>
</reference>
<dbReference type="AlphaFoldDB" id="A0A8S0TNH6"/>
<dbReference type="GO" id="GO:0003746">
    <property type="term" value="F:translation elongation factor activity"/>
    <property type="evidence" value="ECO:0007669"/>
    <property type="project" value="UniProtKB-KW"/>
</dbReference>
<keyword evidence="1" id="KW-0648">Protein biosynthesis</keyword>
<gene>
    <name evidence="1" type="ORF">OLEA9_A093933</name>
</gene>
<organism evidence="1 2">
    <name type="scientific">Olea europaea subsp. europaea</name>
    <dbReference type="NCBI Taxonomy" id="158383"/>
    <lineage>
        <taxon>Eukaryota</taxon>
        <taxon>Viridiplantae</taxon>
        <taxon>Streptophyta</taxon>
        <taxon>Embryophyta</taxon>
        <taxon>Tracheophyta</taxon>
        <taxon>Spermatophyta</taxon>
        <taxon>Magnoliopsida</taxon>
        <taxon>eudicotyledons</taxon>
        <taxon>Gunneridae</taxon>
        <taxon>Pentapetalae</taxon>
        <taxon>asterids</taxon>
        <taxon>lamiids</taxon>
        <taxon>Lamiales</taxon>
        <taxon>Oleaceae</taxon>
        <taxon>Oleeae</taxon>
        <taxon>Olea</taxon>
    </lineage>
</organism>
<evidence type="ECO:0000313" key="1">
    <source>
        <dbReference type="EMBL" id="CAA3007538.1"/>
    </source>
</evidence>